<sequence>MVRSTVKELGSANLEEYSALVIIVLSPGKRFDKIYAKDSYYWLKSGVINPILRNATLENKPNDKDVKALEKAFDKFKCKVKVITDATRDEVTRTANDLEQANFEERSALVIVVLSHGDRNDTVMARDRTYSLNDDVLFPILKNRTLHSKPKILIVQACKGPKELFVKRNSSDFSEVLKCYSSVEGFASERDEKNGSIYIQTFCKIFEEKGKENDIELIMQKVYKPVLTGANIDQNDIDNEINSGNGNTTMS</sequence>
<dbReference type="Gene3D" id="3.40.50.1460">
    <property type="match status" value="1"/>
</dbReference>
<dbReference type="SMART" id="SM00115">
    <property type="entry name" value="CASc"/>
    <property type="match status" value="1"/>
</dbReference>
<dbReference type="OrthoDB" id="6114029at2759"/>
<dbReference type="SMR" id="A0A0Q9X2N9"/>
<dbReference type="PROSITE" id="PS50208">
    <property type="entry name" value="CASPASE_P20"/>
    <property type="match status" value="1"/>
</dbReference>
<dbReference type="InterPro" id="IPR011600">
    <property type="entry name" value="Pept_C14_caspase"/>
</dbReference>
<dbReference type="InterPro" id="IPR002398">
    <property type="entry name" value="Pept_C14"/>
</dbReference>
<dbReference type="SUPFAM" id="SSF52129">
    <property type="entry name" value="Caspase-like"/>
    <property type="match status" value="1"/>
</dbReference>
<dbReference type="InterPro" id="IPR015917">
    <property type="entry name" value="Pept_C14A"/>
</dbReference>
<evidence type="ECO:0008006" key="7">
    <source>
        <dbReference type="Google" id="ProtNLM"/>
    </source>
</evidence>
<keyword evidence="6" id="KW-1185">Reference proteome</keyword>
<dbReference type="InterPro" id="IPR002138">
    <property type="entry name" value="Pept_C14_p10"/>
</dbReference>
<proteinExistence type="inferred from homology"/>
<dbReference type="InParanoid" id="A0A0Q9X2N9"/>
<dbReference type="GO" id="GO:0004197">
    <property type="term" value="F:cysteine-type endopeptidase activity"/>
    <property type="evidence" value="ECO:0007669"/>
    <property type="project" value="InterPro"/>
</dbReference>
<name>A0A0Q9X2N9_DROWI</name>
<feature type="domain" description="Caspase family p20" evidence="4">
    <location>
        <begin position="63"/>
        <end position="162"/>
    </location>
</feature>
<accession>A0A0Q9X2N9</accession>
<organism evidence="5 6">
    <name type="scientific">Drosophila willistoni</name>
    <name type="common">Fruit fly</name>
    <dbReference type="NCBI Taxonomy" id="7260"/>
    <lineage>
        <taxon>Eukaryota</taxon>
        <taxon>Metazoa</taxon>
        <taxon>Ecdysozoa</taxon>
        <taxon>Arthropoda</taxon>
        <taxon>Hexapoda</taxon>
        <taxon>Insecta</taxon>
        <taxon>Pterygota</taxon>
        <taxon>Neoptera</taxon>
        <taxon>Endopterygota</taxon>
        <taxon>Diptera</taxon>
        <taxon>Brachycera</taxon>
        <taxon>Muscomorpha</taxon>
        <taxon>Ephydroidea</taxon>
        <taxon>Drosophilidae</taxon>
        <taxon>Drosophila</taxon>
        <taxon>Sophophora</taxon>
    </lineage>
</organism>
<dbReference type="STRING" id="7260.A0A0Q9X2N9"/>
<dbReference type="PANTHER" id="PTHR10454:SF232">
    <property type="entry name" value="AT03047P-RELATED"/>
    <property type="match status" value="1"/>
</dbReference>
<dbReference type="PANTHER" id="PTHR10454">
    <property type="entry name" value="CASPASE"/>
    <property type="match status" value="1"/>
</dbReference>
<gene>
    <name evidence="5" type="primary">Dwil\GK27342</name>
    <name evidence="5" type="ORF">Dwil_GK27342</name>
</gene>
<dbReference type="InterPro" id="IPR029030">
    <property type="entry name" value="Caspase-like_dom_sf"/>
</dbReference>
<dbReference type="Proteomes" id="UP000007798">
    <property type="component" value="Unassembled WGS sequence"/>
</dbReference>
<dbReference type="GO" id="GO:0005737">
    <property type="term" value="C:cytoplasm"/>
    <property type="evidence" value="ECO:0007669"/>
    <property type="project" value="TreeGrafter"/>
</dbReference>
<evidence type="ECO:0000256" key="2">
    <source>
        <dbReference type="RuleBase" id="RU003971"/>
    </source>
</evidence>
<dbReference type="PROSITE" id="PS50207">
    <property type="entry name" value="CASPASE_P10"/>
    <property type="match status" value="1"/>
</dbReference>
<dbReference type="eggNOG" id="KOG3573">
    <property type="taxonomic scope" value="Eukaryota"/>
</dbReference>
<dbReference type="GO" id="GO:0006508">
    <property type="term" value="P:proteolysis"/>
    <property type="evidence" value="ECO:0007669"/>
    <property type="project" value="InterPro"/>
</dbReference>
<protein>
    <recommendedName>
        <fullName evidence="7">Caspase family p20 domain-containing protein</fullName>
    </recommendedName>
</protein>
<comment type="similarity">
    <text evidence="1 2">Belongs to the peptidase C14A family.</text>
</comment>
<dbReference type="InterPro" id="IPR001309">
    <property type="entry name" value="Pept_C14_p20"/>
</dbReference>
<dbReference type="GO" id="GO:0006915">
    <property type="term" value="P:apoptotic process"/>
    <property type="evidence" value="ECO:0007669"/>
    <property type="project" value="TreeGrafter"/>
</dbReference>
<reference evidence="5 6" key="1">
    <citation type="journal article" date="2007" name="Nature">
        <title>Evolution of genes and genomes on the Drosophila phylogeny.</title>
        <authorList>
            <consortium name="Drosophila 12 Genomes Consortium"/>
            <person name="Clark A.G."/>
            <person name="Eisen M.B."/>
            <person name="Smith D.R."/>
            <person name="Bergman C.M."/>
            <person name="Oliver B."/>
            <person name="Markow T.A."/>
            <person name="Kaufman T.C."/>
            <person name="Kellis M."/>
            <person name="Gelbart W."/>
            <person name="Iyer V.N."/>
            <person name="Pollard D.A."/>
            <person name="Sackton T.B."/>
            <person name="Larracuente A.M."/>
            <person name="Singh N.D."/>
            <person name="Abad J.P."/>
            <person name="Abt D.N."/>
            <person name="Adryan B."/>
            <person name="Aguade M."/>
            <person name="Akashi H."/>
            <person name="Anderson W.W."/>
            <person name="Aquadro C.F."/>
            <person name="Ardell D.H."/>
            <person name="Arguello R."/>
            <person name="Artieri C.G."/>
            <person name="Barbash D.A."/>
            <person name="Barker D."/>
            <person name="Barsanti P."/>
            <person name="Batterham P."/>
            <person name="Batzoglou S."/>
            <person name="Begun D."/>
            <person name="Bhutkar A."/>
            <person name="Blanco E."/>
            <person name="Bosak S.A."/>
            <person name="Bradley R.K."/>
            <person name="Brand A.D."/>
            <person name="Brent M.R."/>
            <person name="Brooks A.N."/>
            <person name="Brown R.H."/>
            <person name="Butlin R.K."/>
            <person name="Caggese C."/>
            <person name="Calvi B.R."/>
            <person name="Bernardo de Carvalho A."/>
            <person name="Caspi A."/>
            <person name="Castrezana S."/>
            <person name="Celniker S.E."/>
            <person name="Chang J.L."/>
            <person name="Chapple C."/>
            <person name="Chatterji S."/>
            <person name="Chinwalla A."/>
            <person name="Civetta A."/>
            <person name="Clifton S.W."/>
            <person name="Comeron J.M."/>
            <person name="Costello J.C."/>
            <person name="Coyne J.A."/>
            <person name="Daub J."/>
            <person name="David R.G."/>
            <person name="Delcher A.L."/>
            <person name="Delehaunty K."/>
            <person name="Do C.B."/>
            <person name="Ebling H."/>
            <person name="Edwards K."/>
            <person name="Eickbush T."/>
            <person name="Evans J.D."/>
            <person name="Filipski A."/>
            <person name="Findeiss S."/>
            <person name="Freyhult E."/>
            <person name="Fulton L."/>
            <person name="Fulton R."/>
            <person name="Garcia A.C."/>
            <person name="Gardiner A."/>
            <person name="Garfield D.A."/>
            <person name="Garvin B.E."/>
            <person name="Gibson G."/>
            <person name="Gilbert D."/>
            <person name="Gnerre S."/>
            <person name="Godfrey J."/>
            <person name="Good R."/>
            <person name="Gotea V."/>
            <person name="Gravely B."/>
            <person name="Greenberg A.J."/>
            <person name="Griffiths-Jones S."/>
            <person name="Gross S."/>
            <person name="Guigo R."/>
            <person name="Gustafson E.A."/>
            <person name="Haerty W."/>
            <person name="Hahn M.W."/>
            <person name="Halligan D.L."/>
            <person name="Halpern A.L."/>
            <person name="Halter G.M."/>
            <person name="Han M.V."/>
            <person name="Heger A."/>
            <person name="Hillier L."/>
            <person name="Hinrichs A.S."/>
            <person name="Holmes I."/>
            <person name="Hoskins R.A."/>
            <person name="Hubisz M.J."/>
            <person name="Hultmark D."/>
            <person name="Huntley M.A."/>
            <person name="Jaffe D.B."/>
            <person name="Jagadeeshan S."/>
            <person name="Jeck W.R."/>
            <person name="Johnson J."/>
            <person name="Jones C.D."/>
            <person name="Jordan W.C."/>
            <person name="Karpen G.H."/>
            <person name="Kataoka E."/>
            <person name="Keightley P.D."/>
            <person name="Kheradpour P."/>
            <person name="Kirkness E.F."/>
            <person name="Koerich L.B."/>
            <person name="Kristiansen K."/>
            <person name="Kudrna D."/>
            <person name="Kulathinal R.J."/>
            <person name="Kumar S."/>
            <person name="Kwok R."/>
            <person name="Lander E."/>
            <person name="Langley C.H."/>
            <person name="Lapoint R."/>
            <person name="Lazzaro B.P."/>
            <person name="Lee S.J."/>
            <person name="Levesque L."/>
            <person name="Li R."/>
            <person name="Lin C.F."/>
            <person name="Lin M.F."/>
            <person name="Lindblad-Toh K."/>
            <person name="Llopart A."/>
            <person name="Long M."/>
            <person name="Low L."/>
            <person name="Lozovsky E."/>
            <person name="Lu J."/>
            <person name="Luo M."/>
            <person name="Machado C.A."/>
            <person name="Makalowski W."/>
            <person name="Marzo M."/>
            <person name="Matsuda M."/>
            <person name="Matzkin L."/>
            <person name="McAllister B."/>
            <person name="McBride C.S."/>
            <person name="McKernan B."/>
            <person name="McKernan K."/>
            <person name="Mendez-Lago M."/>
            <person name="Minx P."/>
            <person name="Mollenhauer M.U."/>
            <person name="Montooth K."/>
            <person name="Mount S.M."/>
            <person name="Mu X."/>
            <person name="Myers E."/>
            <person name="Negre B."/>
            <person name="Newfeld S."/>
            <person name="Nielsen R."/>
            <person name="Noor M.A."/>
            <person name="O'Grady P."/>
            <person name="Pachter L."/>
            <person name="Papaceit M."/>
            <person name="Parisi M.J."/>
            <person name="Parisi M."/>
            <person name="Parts L."/>
            <person name="Pedersen J.S."/>
            <person name="Pesole G."/>
            <person name="Phillippy A.M."/>
            <person name="Ponting C.P."/>
            <person name="Pop M."/>
            <person name="Porcelli D."/>
            <person name="Powell J.R."/>
            <person name="Prohaska S."/>
            <person name="Pruitt K."/>
            <person name="Puig M."/>
            <person name="Quesneville H."/>
            <person name="Ram K.R."/>
            <person name="Rand D."/>
            <person name="Rasmussen M.D."/>
            <person name="Reed L.K."/>
            <person name="Reenan R."/>
            <person name="Reily A."/>
            <person name="Remington K.A."/>
            <person name="Rieger T.T."/>
            <person name="Ritchie M.G."/>
            <person name="Robin C."/>
            <person name="Rogers Y.H."/>
            <person name="Rohde C."/>
            <person name="Rozas J."/>
            <person name="Rubenfield M.J."/>
            <person name="Ruiz A."/>
            <person name="Russo S."/>
            <person name="Salzberg S.L."/>
            <person name="Sanchez-Gracia A."/>
            <person name="Saranga D.J."/>
            <person name="Sato H."/>
            <person name="Schaeffer S.W."/>
            <person name="Schatz M.C."/>
            <person name="Schlenke T."/>
            <person name="Schwartz R."/>
            <person name="Segarra C."/>
            <person name="Singh R.S."/>
            <person name="Sirot L."/>
            <person name="Sirota M."/>
            <person name="Sisneros N.B."/>
            <person name="Smith C.D."/>
            <person name="Smith T.F."/>
            <person name="Spieth J."/>
            <person name="Stage D.E."/>
            <person name="Stark A."/>
            <person name="Stephan W."/>
            <person name="Strausberg R.L."/>
            <person name="Strempel S."/>
            <person name="Sturgill D."/>
            <person name="Sutton G."/>
            <person name="Sutton G.G."/>
            <person name="Tao W."/>
            <person name="Teichmann S."/>
            <person name="Tobari Y.N."/>
            <person name="Tomimura Y."/>
            <person name="Tsolas J.M."/>
            <person name="Valente V.L."/>
            <person name="Venter E."/>
            <person name="Venter J.C."/>
            <person name="Vicario S."/>
            <person name="Vieira F.G."/>
            <person name="Vilella A.J."/>
            <person name="Villasante A."/>
            <person name="Walenz B."/>
            <person name="Wang J."/>
            <person name="Wasserman M."/>
            <person name="Watts T."/>
            <person name="Wilson D."/>
            <person name="Wilson R.K."/>
            <person name="Wing R.A."/>
            <person name="Wolfner M.F."/>
            <person name="Wong A."/>
            <person name="Wong G.K."/>
            <person name="Wu C.I."/>
            <person name="Wu G."/>
            <person name="Yamamoto D."/>
            <person name="Yang H.P."/>
            <person name="Yang S.P."/>
            <person name="Yorke J.A."/>
            <person name="Yoshida K."/>
            <person name="Zdobnov E."/>
            <person name="Zhang P."/>
            <person name="Zhang Y."/>
            <person name="Zimin A.V."/>
            <person name="Baldwin J."/>
            <person name="Abdouelleil A."/>
            <person name="Abdulkadir J."/>
            <person name="Abebe A."/>
            <person name="Abera B."/>
            <person name="Abreu J."/>
            <person name="Acer S.C."/>
            <person name="Aftuck L."/>
            <person name="Alexander A."/>
            <person name="An P."/>
            <person name="Anderson E."/>
            <person name="Anderson S."/>
            <person name="Arachi H."/>
            <person name="Azer M."/>
            <person name="Bachantsang P."/>
            <person name="Barry A."/>
            <person name="Bayul T."/>
            <person name="Berlin A."/>
            <person name="Bessette D."/>
            <person name="Bloom T."/>
            <person name="Blye J."/>
            <person name="Boguslavskiy L."/>
            <person name="Bonnet C."/>
            <person name="Boukhgalter B."/>
            <person name="Bourzgui I."/>
            <person name="Brown A."/>
            <person name="Cahill P."/>
            <person name="Channer S."/>
            <person name="Cheshatsang Y."/>
            <person name="Chuda L."/>
            <person name="Citroen M."/>
            <person name="Collymore A."/>
            <person name="Cooke P."/>
            <person name="Costello M."/>
            <person name="D'Aco K."/>
            <person name="Daza R."/>
            <person name="De Haan G."/>
            <person name="DeGray S."/>
            <person name="DeMaso C."/>
            <person name="Dhargay N."/>
            <person name="Dooley K."/>
            <person name="Dooley E."/>
            <person name="Doricent M."/>
            <person name="Dorje P."/>
            <person name="Dorjee K."/>
            <person name="Dupes A."/>
            <person name="Elong R."/>
            <person name="Falk J."/>
            <person name="Farina A."/>
            <person name="Faro S."/>
            <person name="Ferguson D."/>
            <person name="Fisher S."/>
            <person name="Foley C.D."/>
            <person name="Franke A."/>
            <person name="Friedrich D."/>
            <person name="Gadbois L."/>
            <person name="Gearin G."/>
            <person name="Gearin C.R."/>
            <person name="Giannoukos G."/>
            <person name="Goode T."/>
            <person name="Graham J."/>
            <person name="Grandbois E."/>
            <person name="Grewal S."/>
            <person name="Gyaltsen K."/>
            <person name="Hafez N."/>
            <person name="Hagos B."/>
            <person name="Hall J."/>
            <person name="Henson C."/>
            <person name="Hollinger A."/>
            <person name="Honan T."/>
            <person name="Huard M.D."/>
            <person name="Hughes L."/>
            <person name="Hurhula B."/>
            <person name="Husby M.E."/>
            <person name="Kamat A."/>
            <person name="Kanga B."/>
            <person name="Kashin S."/>
            <person name="Khazanovich D."/>
            <person name="Kisner P."/>
            <person name="Lance K."/>
            <person name="Lara M."/>
            <person name="Lee W."/>
            <person name="Lennon N."/>
            <person name="Letendre F."/>
            <person name="LeVine R."/>
            <person name="Lipovsky A."/>
            <person name="Liu X."/>
            <person name="Liu J."/>
            <person name="Liu S."/>
            <person name="Lokyitsang T."/>
            <person name="Lokyitsang Y."/>
            <person name="Lubonja R."/>
            <person name="Lui A."/>
            <person name="MacDonald P."/>
            <person name="Magnisalis V."/>
            <person name="Maru K."/>
            <person name="Matthews C."/>
            <person name="McCusker W."/>
            <person name="McDonough S."/>
            <person name="Mehta T."/>
            <person name="Meldrim J."/>
            <person name="Meneus L."/>
            <person name="Mihai O."/>
            <person name="Mihalev A."/>
            <person name="Mihova T."/>
            <person name="Mittelman R."/>
            <person name="Mlenga V."/>
            <person name="Montmayeur A."/>
            <person name="Mulrain L."/>
            <person name="Navidi A."/>
            <person name="Naylor J."/>
            <person name="Negash T."/>
            <person name="Nguyen T."/>
            <person name="Nguyen N."/>
            <person name="Nicol R."/>
            <person name="Norbu C."/>
            <person name="Norbu N."/>
            <person name="Novod N."/>
            <person name="O'Neill B."/>
            <person name="Osman S."/>
            <person name="Markiewicz E."/>
            <person name="Oyono O.L."/>
            <person name="Patti C."/>
            <person name="Phunkhang P."/>
            <person name="Pierre F."/>
            <person name="Priest M."/>
            <person name="Raghuraman S."/>
            <person name="Rege F."/>
            <person name="Reyes R."/>
            <person name="Rise C."/>
            <person name="Rogov P."/>
            <person name="Ross K."/>
            <person name="Ryan E."/>
            <person name="Settipalli S."/>
            <person name="Shea T."/>
            <person name="Sherpa N."/>
            <person name="Shi L."/>
            <person name="Shih D."/>
            <person name="Sparrow T."/>
            <person name="Spaulding J."/>
            <person name="Stalker J."/>
            <person name="Stange-Thomann N."/>
            <person name="Stavropoulos S."/>
            <person name="Stone C."/>
            <person name="Strader C."/>
            <person name="Tesfaye S."/>
            <person name="Thomson T."/>
            <person name="Thoulutsang Y."/>
            <person name="Thoulutsang D."/>
            <person name="Topham K."/>
            <person name="Topping I."/>
            <person name="Tsamla T."/>
            <person name="Vassiliev H."/>
            <person name="Vo A."/>
            <person name="Wangchuk T."/>
            <person name="Wangdi T."/>
            <person name="Weiand M."/>
            <person name="Wilkinson J."/>
            <person name="Wilson A."/>
            <person name="Yadav S."/>
            <person name="Young G."/>
            <person name="Yu Q."/>
            <person name="Zembek L."/>
            <person name="Zhong D."/>
            <person name="Zimmer A."/>
            <person name="Zwirko Z."/>
            <person name="Jaffe D.B."/>
            <person name="Alvarez P."/>
            <person name="Brockman W."/>
            <person name="Butler J."/>
            <person name="Chin C."/>
            <person name="Gnerre S."/>
            <person name="Grabherr M."/>
            <person name="Kleber M."/>
            <person name="Mauceli E."/>
            <person name="MacCallum I."/>
        </authorList>
    </citation>
    <scope>NUCLEOTIDE SEQUENCE [LARGE SCALE GENOMIC DNA]</scope>
    <source>
        <strain evidence="6">Tucson 14030-0811.24</strain>
    </source>
</reference>
<evidence type="ECO:0000313" key="5">
    <source>
        <dbReference type="EMBL" id="KRF99094.1"/>
    </source>
</evidence>
<dbReference type="PRINTS" id="PR00376">
    <property type="entry name" value="IL1BCENZYME"/>
</dbReference>
<evidence type="ECO:0000313" key="6">
    <source>
        <dbReference type="Proteomes" id="UP000007798"/>
    </source>
</evidence>
<evidence type="ECO:0000259" key="4">
    <source>
        <dbReference type="PROSITE" id="PS50208"/>
    </source>
</evidence>
<dbReference type="EMBL" id="CH964154">
    <property type="protein sequence ID" value="KRF99094.1"/>
    <property type="molecule type" value="Genomic_DNA"/>
</dbReference>
<dbReference type="GO" id="GO:0043525">
    <property type="term" value="P:positive regulation of neuron apoptotic process"/>
    <property type="evidence" value="ECO:0007669"/>
    <property type="project" value="TreeGrafter"/>
</dbReference>
<evidence type="ECO:0000259" key="3">
    <source>
        <dbReference type="PROSITE" id="PS50207"/>
    </source>
</evidence>
<dbReference type="Pfam" id="PF00656">
    <property type="entry name" value="Peptidase_C14"/>
    <property type="match status" value="1"/>
</dbReference>
<feature type="domain" description="Caspase family p10" evidence="3">
    <location>
        <begin position="174"/>
        <end position="234"/>
    </location>
</feature>
<evidence type="ECO:0000256" key="1">
    <source>
        <dbReference type="ARBA" id="ARBA00010134"/>
    </source>
</evidence>
<dbReference type="AlphaFoldDB" id="A0A0Q9X2N9"/>